<evidence type="ECO:0000256" key="9">
    <source>
        <dbReference type="SAM" id="Phobius"/>
    </source>
</evidence>
<keyword evidence="4 9" id="KW-0812">Transmembrane</keyword>
<dbReference type="Gene3D" id="1.10.3720.10">
    <property type="entry name" value="MetI-like"/>
    <property type="match status" value="1"/>
</dbReference>
<comment type="function">
    <text evidence="8">Part of the ABC transporter complex CysAWTP (TC 3.A.1.6.1) involved in sulfate/thiosulfate import. Probably responsible for the translocation of the substrate across the membrane.</text>
</comment>
<dbReference type="InterPro" id="IPR005667">
    <property type="entry name" value="Sulph_transpt2"/>
</dbReference>
<feature type="transmembrane region" description="Helical" evidence="9">
    <location>
        <begin position="58"/>
        <end position="82"/>
    </location>
</feature>
<comment type="subunit">
    <text evidence="2">The complex is composed of two ATP-binding proteins (CysA), two transmembrane proteins (CysT and CysW) and a solute-binding protein (CysP).</text>
</comment>
<dbReference type="PANTHER" id="PTHR30406">
    <property type="entry name" value="SULFATE TRANSPORT SYSTEM PERMEASE PROTEIN"/>
    <property type="match status" value="1"/>
</dbReference>
<feature type="transmembrane region" description="Helical" evidence="9">
    <location>
        <begin position="130"/>
        <end position="154"/>
    </location>
</feature>
<organism evidence="11 12">
    <name type="scientific">SAR324 cluster bacterium</name>
    <dbReference type="NCBI Taxonomy" id="2024889"/>
    <lineage>
        <taxon>Bacteria</taxon>
        <taxon>Deltaproteobacteria</taxon>
        <taxon>SAR324 cluster</taxon>
    </lineage>
</organism>
<evidence type="ECO:0000256" key="7">
    <source>
        <dbReference type="ARBA" id="ARBA00023136"/>
    </source>
</evidence>
<keyword evidence="3" id="KW-0813">Transport</keyword>
<evidence type="ECO:0000259" key="10">
    <source>
        <dbReference type="PROSITE" id="PS50928"/>
    </source>
</evidence>
<evidence type="ECO:0000313" key="11">
    <source>
        <dbReference type="EMBL" id="NMC62977.1"/>
    </source>
</evidence>
<keyword evidence="6" id="KW-0764">Sulfate transport</keyword>
<accession>A0A7X9FRP5</accession>
<feature type="non-terminal residue" evidence="11">
    <location>
        <position position="177"/>
    </location>
</feature>
<feature type="transmembrane region" description="Helical" evidence="9">
    <location>
        <begin position="94"/>
        <end position="118"/>
    </location>
</feature>
<evidence type="ECO:0000256" key="4">
    <source>
        <dbReference type="ARBA" id="ARBA00022692"/>
    </source>
</evidence>
<evidence type="ECO:0000256" key="5">
    <source>
        <dbReference type="ARBA" id="ARBA00022989"/>
    </source>
</evidence>
<dbReference type="PROSITE" id="PS50928">
    <property type="entry name" value="ABC_TM1"/>
    <property type="match status" value="1"/>
</dbReference>
<comment type="caution">
    <text evidence="11">The sequence shown here is derived from an EMBL/GenBank/DDBJ whole genome shotgun (WGS) entry which is preliminary data.</text>
</comment>
<keyword evidence="7 9" id="KW-0472">Membrane</keyword>
<evidence type="ECO:0000256" key="8">
    <source>
        <dbReference type="ARBA" id="ARBA00025323"/>
    </source>
</evidence>
<evidence type="ECO:0000256" key="3">
    <source>
        <dbReference type="ARBA" id="ARBA00022448"/>
    </source>
</evidence>
<name>A0A7X9FRP5_9DELT</name>
<dbReference type="PANTHER" id="PTHR30406:SF1">
    <property type="entry name" value="SULFATE TRANSPORT SYSTEM PERMEASE PROTEIN CYSW"/>
    <property type="match status" value="1"/>
</dbReference>
<proteinExistence type="predicted"/>
<feature type="domain" description="ABC transmembrane type-1" evidence="10">
    <location>
        <begin position="58"/>
        <end position="177"/>
    </location>
</feature>
<reference evidence="11 12" key="1">
    <citation type="journal article" date="2020" name="Biotechnol. Biofuels">
        <title>New insights from the biogas microbiome by comprehensive genome-resolved metagenomics of nearly 1600 species originating from multiple anaerobic digesters.</title>
        <authorList>
            <person name="Campanaro S."/>
            <person name="Treu L."/>
            <person name="Rodriguez-R L.M."/>
            <person name="Kovalovszki A."/>
            <person name="Ziels R.M."/>
            <person name="Maus I."/>
            <person name="Zhu X."/>
            <person name="Kougias P.G."/>
            <person name="Basile A."/>
            <person name="Luo G."/>
            <person name="Schluter A."/>
            <person name="Konstantinidis K.T."/>
            <person name="Angelidaki I."/>
        </authorList>
    </citation>
    <scope>NUCLEOTIDE SEQUENCE [LARGE SCALE GENOMIC DNA]</scope>
    <source>
        <strain evidence="11">AS27yjCOA_65</strain>
    </source>
</reference>
<dbReference type="GO" id="GO:0005886">
    <property type="term" value="C:plasma membrane"/>
    <property type="evidence" value="ECO:0007669"/>
    <property type="project" value="TreeGrafter"/>
</dbReference>
<sequence length="177" mass="19228">MRIIQRPNISQYFLILVAIAFLGLFLLLPLGVIFVEAFSKGIKVYFAALREPDAMSALRLTLLAAAFAVTFNLVFGIATAWVVTKFNFRGKSLLLSLIDIPLAVSPVIAGMAFVLLYGSRGVLAPWVNSLGLKIIFFPPGILLATTFVTAPFIARELIPLMIEQGRTEEEAALTLGA</sequence>
<dbReference type="Proteomes" id="UP000524246">
    <property type="component" value="Unassembled WGS sequence"/>
</dbReference>
<dbReference type="GO" id="GO:0015419">
    <property type="term" value="F:ABC-type sulfate transporter activity"/>
    <property type="evidence" value="ECO:0007669"/>
    <property type="project" value="InterPro"/>
</dbReference>
<evidence type="ECO:0000313" key="12">
    <source>
        <dbReference type="Proteomes" id="UP000524246"/>
    </source>
</evidence>
<dbReference type="SUPFAM" id="SSF161098">
    <property type="entry name" value="MetI-like"/>
    <property type="match status" value="1"/>
</dbReference>
<dbReference type="InterPro" id="IPR035906">
    <property type="entry name" value="MetI-like_sf"/>
</dbReference>
<evidence type="ECO:0000256" key="2">
    <source>
        <dbReference type="ARBA" id="ARBA00011779"/>
    </source>
</evidence>
<protein>
    <submittedName>
        <fullName evidence="11">Sulfate ABC transporter permease subunit CysW</fullName>
    </submittedName>
</protein>
<dbReference type="InterPro" id="IPR000515">
    <property type="entry name" value="MetI-like"/>
</dbReference>
<evidence type="ECO:0000256" key="6">
    <source>
        <dbReference type="ARBA" id="ARBA00023032"/>
    </source>
</evidence>
<dbReference type="EMBL" id="JAAZON010000325">
    <property type="protein sequence ID" value="NMC62977.1"/>
    <property type="molecule type" value="Genomic_DNA"/>
</dbReference>
<feature type="transmembrane region" description="Helical" evidence="9">
    <location>
        <begin position="12"/>
        <end position="38"/>
    </location>
</feature>
<evidence type="ECO:0000256" key="1">
    <source>
        <dbReference type="ARBA" id="ARBA00004141"/>
    </source>
</evidence>
<keyword evidence="5 9" id="KW-1133">Transmembrane helix</keyword>
<dbReference type="CDD" id="cd06261">
    <property type="entry name" value="TM_PBP2"/>
    <property type="match status" value="1"/>
</dbReference>
<dbReference type="AlphaFoldDB" id="A0A7X9FRP5"/>
<comment type="subcellular location">
    <subcellularLocation>
        <location evidence="1">Membrane</location>
        <topology evidence="1">Multi-pass membrane protein</topology>
    </subcellularLocation>
</comment>
<gene>
    <name evidence="11" type="ORF">GYA55_07390</name>
</gene>